<dbReference type="InterPro" id="IPR001845">
    <property type="entry name" value="HTH_ArsR_DNA-bd_dom"/>
</dbReference>
<gene>
    <name evidence="5" type="ORF">MNBD_GAMMA18-707</name>
</gene>
<dbReference type="Pfam" id="PF01022">
    <property type="entry name" value="HTH_5"/>
    <property type="match status" value="1"/>
</dbReference>
<evidence type="ECO:0000256" key="1">
    <source>
        <dbReference type="ARBA" id="ARBA00023015"/>
    </source>
</evidence>
<evidence type="ECO:0000259" key="4">
    <source>
        <dbReference type="PROSITE" id="PS50987"/>
    </source>
</evidence>
<dbReference type="PANTHER" id="PTHR33154:SF33">
    <property type="entry name" value="TRANSCRIPTIONAL REPRESSOR SDPR"/>
    <property type="match status" value="1"/>
</dbReference>
<dbReference type="GO" id="GO:0003700">
    <property type="term" value="F:DNA-binding transcription factor activity"/>
    <property type="evidence" value="ECO:0007669"/>
    <property type="project" value="InterPro"/>
</dbReference>
<dbReference type="SUPFAM" id="SSF46785">
    <property type="entry name" value="Winged helix' DNA-binding domain"/>
    <property type="match status" value="1"/>
</dbReference>
<proteinExistence type="predicted"/>
<evidence type="ECO:0000256" key="3">
    <source>
        <dbReference type="ARBA" id="ARBA00023163"/>
    </source>
</evidence>
<dbReference type="GO" id="GO:0003677">
    <property type="term" value="F:DNA binding"/>
    <property type="evidence" value="ECO:0007669"/>
    <property type="project" value="UniProtKB-KW"/>
</dbReference>
<feature type="domain" description="HTH arsR-type" evidence="4">
    <location>
        <begin position="3"/>
        <end position="109"/>
    </location>
</feature>
<dbReference type="PROSITE" id="PS50987">
    <property type="entry name" value="HTH_ARSR_2"/>
    <property type="match status" value="1"/>
</dbReference>
<dbReference type="InterPro" id="IPR036388">
    <property type="entry name" value="WH-like_DNA-bd_sf"/>
</dbReference>
<dbReference type="Gene3D" id="1.10.10.10">
    <property type="entry name" value="Winged helix-like DNA-binding domain superfamily/Winged helix DNA-binding domain"/>
    <property type="match status" value="1"/>
</dbReference>
<dbReference type="AlphaFoldDB" id="A0A3B0ZTK9"/>
<dbReference type="SMART" id="SM00418">
    <property type="entry name" value="HTH_ARSR"/>
    <property type="match status" value="1"/>
</dbReference>
<evidence type="ECO:0000313" key="5">
    <source>
        <dbReference type="EMBL" id="VAW89369.1"/>
    </source>
</evidence>
<dbReference type="InterPro" id="IPR051081">
    <property type="entry name" value="HTH_MetalResp_TranReg"/>
</dbReference>
<keyword evidence="1" id="KW-0805">Transcription regulation</keyword>
<evidence type="ECO:0000256" key="2">
    <source>
        <dbReference type="ARBA" id="ARBA00023125"/>
    </source>
</evidence>
<organism evidence="5">
    <name type="scientific">hydrothermal vent metagenome</name>
    <dbReference type="NCBI Taxonomy" id="652676"/>
    <lineage>
        <taxon>unclassified sequences</taxon>
        <taxon>metagenomes</taxon>
        <taxon>ecological metagenomes</taxon>
    </lineage>
</organism>
<dbReference type="InterPro" id="IPR036390">
    <property type="entry name" value="WH_DNA-bd_sf"/>
</dbReference>
<dbReference type="PANTHER" id="PTHR33154">
    <property type="entry name" value="TRANSCRIPTIONAL REGULATOR, ARSR FAMILY"/>
    <property type="match status" value="1"/>
</dbReference>
<dbReference type="InterPro" id="IPR011991">
    <property type="entry name" value="ArsR-like_HTH"/>
</dbReference>
<reference evidence="5" key="1">
    <citation type="submission" date="2018-06" db="EMBL/GenBank/DDBJ databases">
        <authorList>
            <person name="Zhirakovskaya E."/>
        </authorList>
    </citation>
    <scope>NUCLEOTIDE SEQUENCE</scope>
</reference>
<sequence>MSNYEIKTAHLVEIFKGLSNPHRLMLFQRMMTCCAPGTRCCPSEAVRICVGDLGEGLTIAPSTLSHHLKELHRAGLIQMQRNGKHVECWVEPQVLERLSAFFNPNPKGDHHE</sequence>
<name>A0A3B0ZTK9_9ZZZZ</name>
<keyword evidence="2" id="KW-0238">DNA-binding</keyword>
<accession>A0A3B0ZTK9</accession>
<protein>
    <submittedName>
        <fullName evidence="5">Transcriptional regulator, ArsR family</fullName>
    </submittedName>
</protein>
<dbReference type="EMBL" id="UOFP01000267">
    <property type="protein sequence ID" value="VAW89369.1"/>
    <property type="molecule type" value="Genomic_DNA"/>
</dbReference>
<dbReference type="CDD" id="cd00090">
    <property type="entry name" value="HTH_ARSR"/>
    <property type="match status" value="1"/>
</dbReference>
<keyword evidence="3" id="KW-0804">Transcription</keyword>